<dbReference type="InterPro" id="IPR055121">
    <property type="entry name" value="HTH_69"/>
</dbReference>
<dbReference type="Proteomes" id="UP000694846">
    <property type="component" value="Unplaced"/>
</dbReference>
<dbReference type="SUPFAM" id="SSF53167">
    <property type="entry name" value="Purine and uridine phosphorylases"/>
    <property type="match status" value="1"/>
</dbReference>
<dbReference type="RefSeq" id="XP_025405800.1">
    <property type="nucleotide sequence ID" value="XM_025550015.1"/>
</dbReference>
<protein>
    <submittedName>
        <fullName evidence="3">Uncharacterized protein LOC112680036 isoform X1</fullName>
    </submittedName>
</protein>
<dbReference type="GeneID" id="112680036"/>
<dbReference type="InterPro" id="IPR035994">
    <property type="entry name" value="Nucleoside_phosphorylase_sf"/>
</dbReference>
<dbReference type="PANTHER" id="PTHR47705:SF1">
    <property type="entry name" value="PNP_UDP_1 DOMAIN-CONTAINING PROTEIN"/>
    <property type="match status" value="1"/>
</dbReference>
<evidence type="ECO:0000313" key="2">
    <source>
        <dbReference type="Proteomes" id="UP000694846"/>
    </source>
</evidence>
<accession>A0A8B8F5J3</accession>
<dbReference type="OrthoDB" id="1577640at2759"/>
<dbReference type="GO" id="GO:0009116">
    <property type="term" value="P:nucleoside metabolic process"/>
    <property type="evidence" value="ECO:0007669"/>
    <property type="project" value="InterPro"/>
</dbReference>
<gene>
    <name evidence="3" type="primary">LOC112680036</name>
</gene>
<reference evidence="3" key="1">
    <citation type="submission" date="2025-08" db="UniProtKB">
        <authorList>
            <consortium name="RefSeq"/>
        </authorList>
    </citation>
    <scope>IDENTIFICATION</scope>
    <source>
        <tissue evidence="3">Whole body</tissue>
    </source>
</reference>
<keyword evidence="2" id="KW-1185">Reference proteome</keyword>
<feature type="domain" description="Winged helix-turn-helix" evidence="1">
    <location>
        <begin position="202"/>
        <end position="256"/>
    </location>
</feature>
<dbReference type="Pfam" id="PF22979">
    <property type="entry name" value="HTH_69"/>
    <property type="match status" value="1"/>
</dbReference>
<sequence>MIFDLNYKIDVPHLKRGDVRFKYVLNIMTNQEERVVLLTKSKTVTSTVLVIERQVDNNNDERNEKNEYIAGGEHSGIVISKFRKYDDGDETPADTSVQFTVCLVNGQTGVHTKERRTIRFWCNRDEPPADASATASQFFQDLVLPDRFPHDYVGFVKRLLVLMHKGYKCLSKLEIELKQLEKTAVKPAPNRVSVESPTAVNLEISRVKLRELIESSYPNPLTVDDINKKHGWKHSDIRDNLEELQKSGIVKPVDGGYTRVVLHDKIVEQIPIIHYNRQPTVAIITAEYCEKVAVDTLIENKETFVRYTTVGESNVYTIGKMGNHSVVCTKLPVLGQSREATTAAGNAITRLLGTFQKVEHVFVCGAGGGVPHYTNYDKHVKLGDVVVSHYGNNQKAVYTYCEKVVAENGNINFHCRQYSPKVFDIQIAAMKLQTEVKSVDDCKKSLWDEYLREGLNAIEEQNMTDELDFKRPPADSDTLQMYIGGTEVIEIAHPVCRRKDGGDRQQQLGPRIHVGPIGGGRSAMSCEFERQKFAAEYKLLAIDSEFDSVMGSLMGNYCHSYAVVRGISDYKYGSAKNKWQPYASLAAASVVKAILSIINV</sequence>
<organism evidence="2 3">
    <name type="scientific">Sipha flava</name>
    <name type="common">yellow sugarcane aphid</name>
    <dbReference type="NCBI Taxonomy" id="143950"/>
    <lineage>
        <taxon>Eukaryota</taxon>
        <taxon>Metazoa</taxon>
        <taxon>Ecdysozoa</taxon>
        <taxon>Arthropoda</taxon>
        <taxon>Hexapoda</taxon>
        <taxon>Insecta</taxon>
        <taxon>Pterygota</taxon>
        <taxon>Neoptera</taxon>
        <taxon>Paraneoptera</taxon>
        <taxon>Hemiptera</taxon>
        <taxon>Sternorrhyncha</taxon>
        <taxon>Aphidomorpha</taxon>
        <taxon>Aphidoidea</taxon>
        <taxon>Aphididae</taxon>
        <taxon>Sipha</taxon>
    </lineage>
</organism>
<dbReference type="AlphaFoldDB" id="A0A8B8F5J3"/>
<dbReference type="GO" id="GO:0003824">
    <property type="term" value="F:catalytic activity"/>
    <property type="evidence" value="ECO:0007669"/>
    <property type="project" value="InterPro"/>
</dbReference>
<dbReference type="PANTHER" id="PTHR47705">
    <property type="entry name" value="AGAP000321-PA"/>
    <property type="match status" value="1"/>
</dbReference>
<evidence type="ECO:0000313" key="3">
    <source>
        <dbReference type="RefSeq" id="XP_025405800.1"/>
    </source>
</evidence>
<proteinExistence type="predicted"/>
<name>A0A8B8F5J3_9HEMI</name>
<evidence type="ECO:0000259" key="1">
    <source>
        <dbReference type="Pfam" id="PF22979"/>
    </source>
</evidence>
<dbReference type="Gene3D" id="3.40.50.1580">
    <property type="entry name" value="Nucleoside phosphorylase domain"/>
    <property type="match status" value="1"/>
</dbReference>